<evidence type="ECO:0000313" key="1">
    <source>
        <dbReference type="EMBL" id="OQR41837.1"/>
    </source>
</evidence>
<proteinExistence type="predicted"/>
<comment type="caution">
    <text evidence="1">The sequence shown here is derived from an EMBL/GenBank/DDBJ whole genome shotgun (WGS) entry which is preliminary data.</text>
</comment>
<dbReference type="AlphaFoldDB" id="A0A1V9VCP2"/>
<dbReference type="RefSeq" id="WP_081560442.1">
    <property type="nucleotide sequence ID" value="NZ_CP026655.1"/>
</dbReference>
<dbReference type="EMBL" id="LNTC01000025">
    <property type="protein sequence ID" value="OQR41837.1"/>
    <property type="molecule type" value="Genomic_DNA"/>
</dbReference>
<evidence type="ECO:0000313" key="2">
    <source>
        <dbReference type="Proteomes" id="UP000192599"/>
    </source>
</evidence>
<accession>A0A1V9VCP2</accession>
<name>A0A1V9VCP2_9BACT</name>
<reference evidence="1 2" key="1">
    <citation type="submission" date="2017-04" db="EMBL/GenBank/DDBJ databases">
        <title>Accumulation and expression of multiple antibiotic resistance genes in Arcobacter cryaerophilus that thrives in sewage.</title>
        <authorList>
            <person name="Millar J.A."/>
            <person name="Raghavan R."/>
        </authorList>
    </citation>
    <scope>NUCLEOTIDE SEQUENCE [LARGE SCALE GENOMIC DNA]</scope>
    <source>
        <strain evidence="1 2">AZT-1</strain>
    </source>
</reference>
<protein>
    <submittedName>
        <fullName evidence="1">Uncharacterized protein</fullName>
    </submittedName>
</protein>
<dbReference type="PROSITE" id="PS51257">
    <property type="entry name" value="PROKAR_LIPOPROTEIN"/>
    <property type="match status" value="1"/>
</dbReference>
<gene>
    <name evidence="1" type="ORF">AS859_03420</name>
</gene>
<sequence>MKHLLILIFMAFLVAGCTQKVVKLKMPNQNVPVKKVEEDKKTVVEEFISNDSVIQEEIINNNGSKNEITQEENSEVLASSEPEIKFDSTKANLKIAFVYPSSLVSKYAKNSINTVAAYLTFLNANYDLVVIDSQNESADSINNAFNKVKEEGITKVIALYTPNAINNLNTMSLNDIMVYLPLIEKKDSLSQNDNLIFGSISYEDQLKKLSYYSDGPNVLFYQNTYLGNKLKNSYENVVSYTTARKEIKSGETNFKNIVVDSRLRNSSIFLNVDIVKSSLIMSQLRANDIYPKFIFSTQINFDPMLMTLTQDKDREKMVLANSIEKIDNKLRDEILNFGGNINFEWVDYSTLVGANYLVNGNNNLIPTKIVENQAVYTPRLFKSTEYGFVEIK</sequence>
<organism evidence="1 2">
    <name type="scientific">Aliarcobacter cryaerophilus</name>
    <dbReference type="NCBI Taxonomy" id="28198"/>
    <lineage>
        <taxon>Bacteria</taxon>
        <taxon>Pseudomonadati</taxon>
        <taxon>Campylobacterota</taxon>
        <taxon>Epsilonproteobacteria</taxon>
        <taxon>Campylobacterales</taxon>
        <taxon>Arcobacteraceae</taxon>
        <taxon>Aliarcobacter</taxon>
    </lineage>
</organism>
<dbReference type="Proteomes" id="UP000192599">
    <property type="component" value="Unassembled WGS sequence"/>
</dbReference>